<feature type="region of interest" description="Disordered" evidence="1">
    <location>
        <begin position="1"/>
        <end position="25"/>
    </location>
</feature>
<dbReference type="InterPro" id="IPR000073">
    <property type="entry name" value="AB_hydrolase_1"/>
</dbReference>
<keyword evidence="4" id="KW-1185">Reference proteome</keyword>
<dbReference type="GO" id="GO:0047372">
    <property type="term" value="F:monoacylglycerol lipase activity"/>
    <property type="evidence" value="ECO:0007669"/>
    <property type="project" value="TreeGrafter"/>
</dbReference>
<dbReference type="PANTHER" id="PTHR43798">
    <property type="entry name" value="MONOACYLGLYCEROL LIPASE"/>
    <property type="match status" value="1"/>
</dbReference>
<gene>
    <name evidence="3" type="ORF">GXW79_18670</name>
</gene>
<reference evidence="3" key="1">
    <citation type="submission" date="2020-01" db="EMBL/GenBank/DDBJ databases">
        <authorList>
            <person name="Rat A."/>
        </authorList>
    </citation>
    <scope>NUCLEOTIDE SEQUENCE</scope>
    <source>
        <strain evidence="3">LMG 28251</strain>
    </source>
</reference>
<dbReference type="Gene3D" id="3.40.50.1820">
    <property type="entry name" value="alpha/beta hydrolase"/>
    <property type="match status" value="1"/>
</dbReference>
<accession>A0AAF1JYL5</accession>
<evidence type="ECO:0000259" key="2">
    <source>
        <dbReference type="Pfam" id="PF12697"/>
    </source>
</evidence>
<dbReference type="PRINTS" id="PR00111">
    <property type="entry name" value="ABHYDROLASE"/>
</dbReference>
<dbReference type="InterPro" id="IPR050266">
    <property type="entry name" value="AB_hydrolase_sf"/>
</dbReference>
<evidence type="ECO:0000313" key="4">
    <source>
        <dbReference type="Proteomes" id="UP001196068"/>
    </source>
</evidence>
<dbReference type="InterPro" id="IPR029058">
    <property type="entry name" value="AB_hydrolase_fold"/>
</dbReference>
<evidence type="ECO:0000256" key="1">
    <source>
        <dbReference type="SAM" id="MobiDB-lite"/>
    </source>
</evidence>
<proteinExistence type="predicted"/>
<name>A0AAF1JYL5_9PROT</name>
<dbReference type="AlphaFoldDB" id="A0AAF1JYL5"/>
<keyword evidence="3" id="KW-0378">Hydrolase</keyword>
<comment type="caution">
    <text evidence="3">The sequence shown here is derived from an EMBL/GenBank/DDBJ whole genome shotgun (WGS) entry which is preliminary data.</text>
</comment>
<protein>
    <submittedName>
        <fullName evidence="3">Alpha/beta hydrolase</fullName>
    </submittedName>
</protein>
<dbReference type="Pfam" id="PF12697">
    <property type="entry name" value="Abhydrolase_6"/>
    <property type="match status" value="1"/>
</dbReference>
<dbReference type="RefSeq" id="WP_211875972.1">
    <property type="nucleotide sequence ID" value="NZ_JAAEDH010000026.1"/>
</dbReference>
<dbReference type="Proteomes" id="UP001196068">
    <property type="component" value="Unassembled WGS sequence"/>
</dbReference>
<dbReference type="GO" id="GO:0046464">
    <property type="term" value="P:acylglycerol catabolic process"/>
    <property type="evidence" value="ECO:0007669"/>
    <property type="project" value="TreeGrafter"/>
</dbReference>
<reference evidence="3" key="2">
    <citation type="journal article" date="2021" name="Syst. Appl. Microbiol.">
        <title>Roseomonas hellenica sp. nov., isolated from roots of wild-growing Alkanna tinctoria.</title>
        <authorList>
            <person name="Rat A."/>
            <person name="Naranjo H.D."/>
            <person name="Lebbe L."/>
            <person name="Cnockaert M."/>
            <person name="Krigas N."/>
            <person name="Grigoriadou K."/>
            <person name="Maloupa E."/>
            <person name="Willems A."/>
        </authorList>
    </citation>
    <scope>NUCLEOTIDE SEQUENCE</scope>
    <source>
        <strain evidence="3">LMG 28251</strain>
    </source>
</reference>
<dbReference type="EMBL" id="JAAEDH010000026">
    <property type="protein sequence ID" value="MBR0657107.1"/>
    <property type="molecule type" value="Genomic_DNA"/>
</dbReference>
<dbReference type="PANTHER" id="PTHR43798:SF5">
    <property type="entry name" value="MONOACYLGLYCEROL LIPASE ABHD6"/>
    <property type="match status" value="1"/>
</dbReference>
<evidence type="ECO:0000313" key="3">
    <source>
        <dbReference type="EMBL" id="MBR0657107.1"/>
    </source>
</evidence>
<sequence>MTDTDGAEAQLNEIQSKGTRHETPGGVVWHSWGQGPPIVLLHGAAGSWRHWLHNVIPLSARHQVICADMPGYGDSALPPAPVTLENFAALLLDGIDTLIPRTPFALVGFSLGATIAGQIAHMLGHRVTRLILVGSGGLTPANFVEMERVRDKLGAARTEAHRENLRRIMIHQERNIDALALAAQAWNSDHSRLRLRGALPQMTLRRLLPEITAPTDAIWGEFDQPAKGNLQDRIDVLKALKPDADISVIPNAGHWVAYEAADEVNAAIEARLGK</sequence>
<organism evidence="3 4">
    <name type="scientific">Plastoroseomonas arctica</name>
    <dbReference type="NCBI Taxonomy" id="1509237"/>
    <lineage>
        <taxon>Bacteria</taxon>
        <taxon>Pseudomonadati</taxon>
        <taxon>Pseudomonadota</taxon>
        <taxon>Alphaproteobacteria</taxon>
        <taxon>Acetobacterales</taxon>
        <taxon>Acetobacteraceae</taxon>
        <taxon>Plastoroseomonas</taxon>
    </lineage>
</organism>
<dbReference type="GO" id="GO:0016020">
    <property type="term" value="C:membrane"/>
    <property type="evidence" value="ECO:0007669"/>
    <property type="project" value="TreeGrafter"/>
</dbReference>
<dbReference type="SUPFAM" id="SSF53474">
    <property type="entry name" value="alpha/beta-Hydrolases"/>
    <property type="match status" value="1"/>
</dbReference>
<feature type="domain" description="AB hydrolase-1" evidence="2">
    <location>
        <begin position="38"/>
        <end position="267"/>
    </location>
</feature>